<reference evidence="1" key="2">
    <citation type="submission" date="2017-06" db="EMBL/GenBank/DDBJ databases">
        <title>WGS assembly of Brachypodium distachyon.</title>
        <authorList>
            <consortium name="The International Brachypodium Initiative"/>
            <person name="Lucas S."/>
            <person name="Harmon-Smith M."/>
            <person name="Lail K."/>
            <person name="Tice H."/>
            <person name="Grimwood J."/>
            <person name="Bruce D."/>
            <person name="Barry K."/>
            <person name="Shu S."/>
            <person name="Lindquist E."/>
            <person name="Wang M."/>
            <person name="Pitluck S."/>
            <person name="Vogel J.P."/>
            <person name="Garvin D.F."/>
            <person name="Mockler T.C."/>
            <person name="Schmutz J."/>
            <person name="Rokhsar D."/>
            <person name="Bevan M.W."/>
        </authorList>
    </citation>
    <scope>NUCLEOTIDE SEQUENCE</scope>
    <source>
        <strain evidence="1">Bd21</strain>
    </source>
</reference>
<dbReference type="Proteomes" id="UP000008810">
    <property type="component" value="Chromosome 4"/>
</dbReference>
<keyword evidence="3" id="KW-1185">Reference proteome</keyword>
<accession>A0A2K2CPP8</accession>
<evidence type="ECO:0000313" key="3">
    <source>
        <dbReference type="Proteomes" id="UP000008810"/>
    </source>
</evidence>
<dbReference type="OrthoDB" id="676541at2759"/>
<name>A0A2K2CPP8_BRADI</name>
<organism evidence="1">
    <name type="scientific">Brachypodium distachyon</name>
    <name type="common">Purple false brome</name>
    <name type="synonym">Trachynia distachya</name>
    <dbReference type="NCBI Taxonomy" id="15368"/>
    <lineage>
        <taxon>Eukaryota</taxon>
        <taxon>Viridiplantae</taxon>
        <taxon>Streptophyta</taxon>
        <taxon>Embryophyta</taxon>
        <taxon>Tracheophyta</taxon>
        <taxon>Spermatophyta</taxon>
        <taxon>Magnoliopsida</taxon>
        <taxon>Liliopsida</taxon>
        <taxon>Poales</taxon>
        <taxon>Poaceae</taxon>
        <taxon>BOP clade</taxon>
        <taxon>Pooideae</taxon>
        <taxon>Stipodae</taxon>
        <taxon>Brachypodieae</taxon>
        <taxon>Brachypodium</taxon>
    </lineage>
</organism>
<reference evidence="2" key="3">
    <citation type="submission" date="2018-08" db="UniProtKB">
        <authorList>
            <consortium name="EnsemblPlants"/>
        </authorList>
    </citation>
    <scope>IDENTIFICATION</scope>
    <source>
        <strain evidence="2">cv. Bd21</strain>
    </source>
</reference>
<gene>
    <name evidence="1" type="ORF">BRADI_4g23592v3</name>
</gene>
<evidence type="ECO:0000313" key="2">
    <source>
        <dbReference type="EnsemblPlants" id="PNT64017"/>
    </source>
</evidence>
<proteinExistence type="predicted"/>
<protein>
    <recommendedName>
        <fullName evidence="4">BUB1 N-terminal domain-containing protein</fullName>
    </recommendedName>
</protein>
<dbReference type="Gramene" id="PNT64017">
    <property type="protein sequence ID" value="PNT64017"/>
    <property type="gene ID" value="BRADI_4g23592v3"/>
</dbReference>
<dbReference type="EMBL" id="CM000883">
    <property type="protein sequence ID" value="PNT64017.1"/>
    <property type="molecule type" value="Genomic_DNA"/>
</dbReference>
<dbReference type="EnsemblPlants" id="PNT64017">
    <property type="protein sequence ID" value="PNT64017"/>
    <property type="gene ID" value="BRADI_4g23592v3"/>
</dbReference>
<sequence length="93" mass="10134">MRRSSSADTDAMKNARQLLRSAMSGIDDYAAVYRAWIAMETEDSGIGIGVARELVLDWGCVCTAEGTADEYAAFWIDYLAFELRQVLGGSSEG</sequence>
<evidence type="ECO:0000313" key="1">
    <source>
        <dbReference type="EMBL" id="PNT64017.1"/>
    </source>
</evidence>
<dbReference type="AlphaFoldDB" id="A0A2K2CPP8"/>
<evidence type="ECO:0008006" key="4">
    <source>
        <dbReference type="Google" id="ProtNLM"/>
    </source>
</evidence>
<reference evidence="1 2" key="1">
    <citation type="journal article" date="2010" name="Nature">
        <title>Genome sequencing and analysis of the model grass Brachypodium distachyon.</title>
        <authorList>
            <consortium name="International Brachypodium Initiative"/>
        </authorList>
    </citation>
    <scope>NUCLEOTIDE SEQUENCE [LARGE SCALE GENOMIC DNA]</scope>
    <source>
        <strain evidence="1 2">Bd21</strain>
    </source>
</reference>